<name>A0A4Z0YA09_9FIRM</name>
<comment type="caution">
    <text evidence="11">The sequence shown here is derived from an EMBL/GenBank/DDBJ whole genome shotgun (WGS) entry which is preliminary data.</text>
</comment>
<keyword evidence="5 6" id="KW-0472">Membrane</keyword>
<comment type="subcellular location">
    <subcellularLocation>
        <location evidence="1">Cell membrane</location>
        <topology evidence="1">Multi-pass membrane protein</topology>
    </subcellularLocation>
</comment>
<dbReference type="SMART" id="SM00086">
    <property type="entry name" value="PAC"/>
    <property type="match status" value="2"/>
</dbReference>
<dbReference type="PROSITE" id="PS50113">
    <property type="entry name" value="PAC"/>
    <property type="match status" value="2"/>
</dbReference>
<sequence length="748" mass="83238">MTLKPKLAAACVLLVSLSFLPLSFTAFVSKMNRDLQSSVSRNMIENAAQSAAAITAKMDESSSVLRTLATYLGEHGNLYDKAAADATQAVLNSHPFLQISVADLHGDSITNDGLKRNIAASESFQQAVKGKATITGSESFPNAKKAFLYSVPIYSKQKIIGVLNGTASADPIAEQLDNPLYEGKGTRLLIRHDGTVVLYSKKAADSAVQNFYSSLKCVEPDKMSVEALKEQIGRNSSGTAEFNVDGLDSFIYYQPLGAGNWYLITIVPSNVILPQSNYMIRISALLAFSTAFAFILLGFYAVLLLRKKNNAIEKSIRELSVLTSNIPGCVQRCKYDGNLTIIYCSDGFYYLTGYSREEVTRLFNQQFLKMIYPRDREAVKHSIDEQLHAGSVIDIQYRIQKKDGTLVWILERGQLMVESGKEPELYSLLIDITEQRVIMQELEISNERYQIVMDQSDSMIFDYDILNKTVLNSTGGRQISGGGYAIKNFPESFLNTDVVHPDDAEAFRQMFESVKNGEPSAESECRMKSENGDYLWYNIKITTIFSKEGKAIRAIGRISDITCQKEATQKLLFKAQRDGLTELLNKIATQNLIEQALNDNEPCALYMIDVDHFKEVNDNLGHMFGDAVLADIGSKLKKLFRTTDILGRIGGDEFMVLLKNVDDHALIVEKAMAITQCLQQTFNTCYSISGSVGVALFPKDGKSYAELYQKADMALYEAKRSGRNRFVLFHDRADSSETCPEHGKKNIP</sequence>
<feature type="domain" description="PAC" evidence="9">
    <location>
        <begin position="521"/>
        <end position="573"/>
    </location>
</feature>
<dbReference type="InterPro" id="IPR029787">
    <property type="entry name" value="Nucleotide_cyclase"/>
</dbReference>
<keyword evidence="3 6" id="KW-0812">Transmembrane</keyword>
<dbReference type="InterPro" id="IPR043128">
    <property type="entry name" value="Rev_trsase/Diguanyl_cyclase"/>
</dbReference>
<dbReference type="InterPro" id="IPR000700">
    <property type="entry name" value="PAS-assoc_C"/>
</dbReference>
<dbReference type="PANTHER" id="PTHR44757">
    <property type="entry name" value="DIGUANYLATE CYCLASE DGCP"/>
    <property type="match status" value="1"/>
</dbReference>
<dbReference type="SMART" id="SM00267">
    <property type="entry name" value="GGDEF"/>
    <property type="match status" value="1"/>
</dbReference>
<dbReference type="InterPro" id="IPR001610">
    <property type="entry name" value="PAC"/>
</dbReference>
<dbReference type="AlphaFoldDB" id="A0A4Z0YA09"/>
<feature type="domain" description="GGDEF" evidence="10">
    <location>
        <begin position="601"/>
        <end position="731"/>
    </location>
</feature>
<evidence type="ECO:0000259" key="10">
    <source>
        <dbReference type="PROSITE" id="PS50887"/>
    </source>
</evidence>
<dbReference type="InterPro" id="IPR033479">
    <property type="entry name" value="dCache_1"/>
</dbReference>
<feature type="transmembrane region" description="Helical" evidence="6">
    <location>
        <begin position="278"/>
        <end position="305"/>
    </location>
</feature>
<dbReference type="PANTHER" id="PTHR44757:SF2">
    <property type="entry name" value="BIOFILM ARCHITECTURE MAINTENANCE PROTEIN MBAA"/>
    <property type="match status" value="1"/>
</dbReference>
<evidence type="ECO:0000259" key="9">
    <source>
        <dbReference type="PROSITE" id="PS50113"/>
    </source>
</evidence>
<dbReference type="Pfam" id="PF08447">
    <property type="entry name" value="PAS_3"/>
    <property type="match status" value="2"/>
</dbReference>
<dbReference type="InterPro" id="IPR000160">
    <property type="entry name" value="GGDEF_dom"/>
</dbReference>
<keyword evidence="11" id="KW-0548">Nucleotidyltransferase</keyword>
<evidence type="ECO:0000256" key="5">
    <source>
        <dbReference type="ARBA" id="ARBA00023136"/>
    </source>
</evidence>
<evidence type="ECO:0000256" key="4">
    <source>
        <dbReference type="ARBA" id="ARBA00022989"/>
    </source>
</evidence>
<dbReference type="EMBL" id="SRMQ01000013">
    <property type="protein sequence ID" value="TGJ75643.1"/>
    <property type="molecule type" value="Genomic_DNA"/>
</dbReference>
<feature type="domain" description="PAS" evidence="8">
    <location>
        <begin position="336"/>
        <end position="390"/>
    </location>
</feature>
<dbReference type="OrthoDB" id="9804955at2"/>
<evidence type="ECO:0000313" key="12">
    <source>
        <dbReference type="Proteomes" id="UP000297714"/>
    </source>
</evidence>
<dbReference type="Pfam" id="PF00990">
    <property type="entry name" value="GGDEF"/>
    <property type="match status" value="1"/>
</dbReference>
<dbReference type="InterPro" id="IPR013655">
    <property type="entry name" value="PAS_fold_3"/>
</dbReference>
<feature type="chain" id="PRO_5038435362" evidence="7">
    <location>
        <begin position="27"/>
        <end position="748"/>
    </location>
</feature>
<keyword evidence="4 6" id="KW-1133">Transmembrane helix</keyword>
<dbReference type="PROSITE" id="PS50112">
    <property type="entry name" value="PAS"/>
    <property type="match status" value="1"/>
</dbReference>
<protein>
    <submittedName>
        <fullName evidence="11">Putative diguanylate cyclase YegE</fullName>
        <ecNumber evidence="11">2.7.7.65</ecNumber>
    </submittedName>
</protein>
<dbReference type="InterPro" id="IPR000014">
    <property type="entry name" value="PAS"/>
</dbReference>
<evidence type="ECO:0000256" key="7">
    <source>
        <dbReference type="SAM" id="SignalP"/>
    </source>
</evidence>
<dbReference type="SUPFAM" id="SSF55785">
    <property type="entry name" value="PYP-like sensor domain (PAS domain)"/>
    <property type="match status" value="2"/>
</dbReference>
<dbReference type="SMART" id="SM00091">
    <property type="entry name" value="PAS"/>
    <property type="match status" value="2"/>
</dbReference>
<evidence type="ECO:0000256" key="2">
    <source>
        <dbReference type="ARBA" id="ARBA00022475"/>
    </source>
</evidence>
<keyword evidence="12" id="KW-1185">Reference proteome</keyword>
<evidence type="ECO:0000259" key="8">
    <source>
        <dbReference type="PROSITE" id="PS50112"/>
    </source>
</evidence>
<dbReference type="Pfam" id="PF02743">
    <property type="entry name" value="dCache_1"/>
    <property type="match status" value="1"/>
</dbReference>
<gene>
    <name evidence="11" type="primary">yegE_3</name>
    <name evidence="11" type="ORF">CAGA_22480</name>
</gene>
<dbReference type="PROSITE" id="PS50887">
    <property type="entry name" value="GGDEF"/>
    <property type="match status" value="1"/>
</dbReference>
<organism evidence="11 12">
    <name type="scientific">Caproiciproducens galactitolivorans</name>
    <dbReference type="NCBI Taxonomy" id="642589"/>
    <lineage>
        <taxon>Bacteria</taxon>
        <taxon>Bacillati</taxon>
        <taxon>Bacillota</taxon>
        <taxon>Clostridia</taxon>
        <taxon>Eubacteriales</taxon>
        <taxon>Acutalibacteraceae</taxon>
        <taxon>Caproiciproducens</taxon>
    </lineage>
</organism>
<dbReference type="GO" id="GO:0052621">
    <property type="term" value="F:diguanylate cyclase activity"/>
    <property type="evidence" value="ECO:0007669"/>
    <property type="project" value="UniProtKB-EC"/>
</dbReference>
<dbReference type="CDD" id="cd01949">
    <property type="entry name" value="GGDEF"/>
    <property type="match status" value="1"/>
</dbReference>
<feature type="domain" description="PAC" evidence="9">
    <location>
        <begin position="393"/>
        <end position="444"/>
    </location>
</feature>
<evidence type="ECO:0000313" key="11">
    <source>
        <dbReference type="EMBL" id="TGJ75643.1"/>
    </source>
</evidence>
<reference evidence="11 12" key="1">
    <citation type="submission" date="2019-04" db="EMBL/GenBank/DDBJ databases">
        <authorList>
            <person name="Poehlein A."/>
            <person name="Bengelsdorf F.R."/>
            <person name="Duerre P."/>
            <person name="Daniel R."/>
        </authorList>
    </citation>
    <scope>NUCLEOTIDE SEQUENCE [LARGE SCALE GENOMIC DNA]</scope>
    <source>
        <strain evidence="11 12">BS-1</strain>
    </source>
</reference>
<dbReference type="NCBIfam" id="TIGR00229">
    <property type="entry name" value="sensory_box"/>
    <property type="match status" value="2"/>
</dbReference>
<keyword evidence="7" id="KW-0732">Signal</keyword>
<dbReference type="SUPFAM" id="SSF55073">
    <property type="entry name" value="Nucleotide cyclase"/>
    <property type="match status" value="1"/>
</dbReference>
<dbReference type="InterPro" id="IPR052155">
    <property type="entry name" value="Biofilm_reg_signaling"/>
</dbReference>
<dbReference type="Gene3D" id="3.30.70.270">
    <property type="match status" value="1"/>
</dbReference>
<dbReference type="EC" id="2.7.7.65" evidence="11"/>
<evidence type="ECO:0000256" key="1">
    <source>
        <dbReference type="ARBA" id="ARBA00004651"/>
    </source>
</evidence>
<dbReference type="CDD" id="cd00130">
    <property type="entry name" value="PAS"/>
    <property type="match status" value="2"/>
</dbReference>
<evidence type="ECO:0000256" key="3">
    <source>
        <dbReference type="ARBA" id="ARBA00022692"/>
    </source>
</evidence>
<dbReference type="InterPro" id="IPR035965">
    <property type="entry name" value="PAS-like_dom_sf"/>
</dbReference>
<feature type="signal peptide" evidence="7">
    <location>
        <begin position="1"/>
        <end position="26"/>
    </location>
</feature>
<keyword evidence="2" id="KW-1003">Cell membrane</keyword>
<dbReference type="Gene3D" id="3.30.450.20">
    <property type="entry name" value="PAS domain"/>
    <property type="match status" value="3"/>
</dbReference>
<dbReference type="RefSeq" id="WP_135660807.1">
    <property type="nucleotide sequence ID" value="NZ_SRMQ01000013.1"/>
</dbReference>
<keyword evidence="11" id="KW-0808">Transferase</keyword>
<accession>A0A4Z0YA09</accession>
<dbReference type="Proteomes" id="UP000297714">
    <property type="component" value="Unassembled WGS sequence"/>
</dbReference>
<dbReference type="GO" id="GO:0005886">
    <property type="term" value="C:plasma membrane"/>
    <property type="evidence" value="ECO:0007669"/>
    <property type="project" value="UniProtKB-SubCell"/>
</dbReference>
<evidence type="ECO:0000256" key="6">
    <source>
        <dbReference type="SAM" id="Phobius"/>
    </source>
</evidence>
<proteinExistence type="predicted"/>
<dbReference type="NCBIfam" id="TIGR00254">
    <property type="entry name" value="GGDEF"/>
    <property type="match status" value="1"/>
</dbReference>